<organism evidence="2 3">
    <name type="scientific">Noviherbaspirillum suwonense</name>
    <dbReference type="NCBI Taxonomy" id="1224511"/>
    <lineage>
        <taxon>Bacteria</taxon>
        <taxon>Pseudomonadati</taxon>
        <taxon>Pseudomonadota</taxon>
        <taxon>Betaproteobacteria</taxon>
        <taxon>Burkholderiales</taxon>
        <taxon>Oxalobacteraceae</taxon>
        <taxon>Noviherbaspirillum</taxon>
    </lineage>
</organism>
<protein>
    <recommendedName>
        <fullName evidence="4">Lipoprotein</fullName>
    </recommendedName>
</protein>
<dbReference type="EMBL" id="FXUL01000001">
    <property type="protein sequence ID" value="SMP45761.1"/>
    <property type="molecule type" value="Genomic_DNA"/>
</dbReference>
<name>A0ABY1PUF6_9BURK</name>
<accession>A0ABY1PUF6</accession>
<evidence type="ECO:0000256" key="1">
    <source>
        <dbReference type="SAM" id="SignalP"/>
    </source>
</evidence>
<keyword evidence="3" id="KW-1185">Reference proteome</keyword>
<dbReference type="PROSITE" id="PS51257">
    <property type="entry name" value="PROKAR_LIPOPROTEIN"/>
    <property type="match status" value="1"/>
</dbReference>
<feature type="chain" id="PRO_5046642299" description="Lipoprotein" evidence="1">
    <location>
        <begin position="23"/>
        <end position="164"/>
    </location>
</feature>
<evidence type="ECO:0000313" key="3">
    <source>
        <dbReference type="Proteomes" id="UP001158049"/>
    </source>
</evidence>
<keyword evidence="1" id="KW-0732">Signal</keyword>
<dbReference type="RefSeq" id="WP_283440703.1">
    <property type="nucleotide sequence ID" value="NZ_FXUL01000001.1"/>
</dbReference>
<evidence type="ECO:0000313" key="2">
    <source>
        <dbReference type="EMBL" id="SMP45761.1"/>
    </source>
</evidence>
<reference evidence="2 3" key="1">
    <citation type="submission" date="2017-05" db="EMBL/GenBank/DDBJ databases">
        <authorList>
            <person name="Varghese N."/>
            <person name="Submissions S."/>
        </authorList>
    </citation>
    <scope>NUCLEOTIDE SEQUENCE [LARGE SCALE GENOMIC DNA]</scope>
    <source>
        <strain evidence="2 3">DSM 26001</strain>
    </source>
</reference>
<proteinExistence type="predicted"/>
<sequence length="164" mass="17470">MIKRIPGIAALAAVVFLSTGCAVNRATATLTPGADLGKVRTIYIEKEKGDDRAIDLILKTNLEKRGYTVTTGDAPKSDKPVDAALSYVDRWMWDITMYMLELTVTLRDPVTSFPMAVGNSYHTSLTRKSPDEMVDEVLGNMLSPAKAAAAQAPAAAAASAAPAR</sequence>
<dbReference type="Proteomes" id="UP001158049">
    <property type="component" value="Unassembled WGS sequence"/>
</dbReference>
<comment type="caution">
    <text evidence="2">The sequence shown here is derived from an EMBL/GenBank/DDBJ whole genome shotgun (WGS) entry which is preliminary data.</text>
</comment>
<gene>
    <name evidence="2" type="ORF">SAMN06295970_101561</name>
</gene>
<evidence type="ECO:0008006" key="4">
    <source>
        <dbReference type="Google" id="ProtNLM"/>
    </source>
</evidence>
<feature type="signal peptide" evidence="1">
    <location>
        <begin position="1"/>
        <end position="22"/>
    </location>
</feature>